<evidence type="ECO:0000313" key="5">
    <source>
        <dbReference type="EMBL" id="KAH6822744.1"/>
    </source>
</evidence>
<dbReference type="Gene3D" id="3.40.630.30">
    <property type="match status" value="1"/>
</dbReference>
<dbReference type="PANTHER" id="PTHR13994">
    <property type="entry name" value="NUDIX HYDROLASE RELATED"/>
    <property type="match status" value="1"/>
</dbReference>
<dbReference type="GO" id="GO:0047631">
    <property type="term" value="F:ADP-ribose diphosphatase activity"/>
    <property type="evidence" value="ECO:0007669"/>
    <property type="project" value="TreeGrafter"/>
</dbReference>
<evidence type="ECO:0000313" key="6">
    <source>
        <dbReference type="Proteomes" id="UP001190926"/>
    </source>
</evidence>
<dbReference type="InterPro" id="IPR003293">
    <property type="entry name" value="Nudix_hydrolase6-like"/>
</dbReference>
<dbReference type="Gene3D" id="3.90.79.10">
    <property type="entry name" value="Nucleoside Triphosphate Pyrophosphohydrolase"/>
    <property type="match status" value="1"/>
</dbReference>
<dbReference type="GO" id="GO:0051287">
    <property type="term" value="F:NAD binding"/>
    <property type="evidence" value="ECO:0007669"/>
    <property type="project" value="TreeGrafter"/>
</dbReference>
<evidence type="ECO:0000256" key="1">
    <source>
        <dbReference type="ARBA" id="ARBA00005582"/>
    </source>
</evidence>
<comment type="similarity">
    <text evidence="1">Belongs to the Nudix hydrolase family.</text>
</comment>
<sequence>MLVSAVKIEVASQIQGSCSLMDLAKFENGAKGGQVLPSYEDEHGGVIVEMKEAMDPNDFALILRCSLSQWKLQGKKGVWIKLPIKLVNLAETAVKEGFLYHHAEPHYLMLVNWIPDTPNTIPANATHRLRIGAIVLNEKRELLVVLEKHGKFKGTGIWKIPTGIVDEGEDIFSGATREVKEETGVDTEFIDVLAFRQMHKTFFEKSDLFFLCMMRPLSFDIQIQDSEIDGAQWMPIDEYAAQPFAQQHSFFKYAADICLAKVEKGYTGFTPRPTTFFNDQISYLYVNEALNL</sequence>
<evidence type="ECO:0000256" key="2">
    <source>
        <dbReference type="ARBA" id="ARBA00022723"/>
    </source>
</evidence>
<evidence type="ECO:0000259" key="4">
    <source>
        <dbReference type="PROSITE" id="PS51462"/>
    </source>
</evidence>
<dbReference type="SUPFAM" id="SSF55811">
    <property type="entry name" value="Nudix"/>
    <property type="match status" value="1"/>
</dbReference>
<dbReference type="InterPro" id="IPR020084">
    <property type="entry name" value="NUDIX_hydrolase_CS"/>
</dbReference>
<keyword evidence="2" id="KW-0479">Metal-binding</keyword>
<name>A0AAD4P147_PERFH</name>
<dbReference type="InterPro" id="IPR040618">
    <property type="entry name" value="Pre-Nudix"/>
</dbReference>
<keyword evidence="6" id="KW-1185">Reference proteome</keyword>
<evidence type="ECO:0000256" key="3">
    <source>
        <dbReference type="ARBA" id="ARBA00022801"/>
    </source>
</evidence>
<dbReference type="CDD" id="cd04670">
    <property type="entry name" value="NUDIX_ASFGF2_Nudt6"/>
    <property type="match status" value="1"/>
</dbReference>
<dbReference type="Pfam" id="PF00293">
    <property type="entry name" value="NUDIX"/>
    <property type="match status" value="1"/>
</dbReference>
<protein>
    <submittedName>
        <fullName evidence="5">Nudix hydrolase-like protein 10</fullName>
    </submittedName>
</protein>
<dbReference type="AlphaFoldDB" id="A0AAD4P147"/>
<gene>
    <name evidence="5" type="ORF">C2S53_003571</name>
</gene>
<dbReference type="PRINTS" id="PR01356">
    <property type="entry name" value="GFGPROTEIN"/>
</dbReference>
<dbReference type="PROSITE" id="PS00893">
    <property type="entry name" value="NUDIX_BOX"/>
    <property type="match status" value="1"/>
</dbReference>
<dbReference type="FunFam" id="3.40.630.30:FF:000016">
    <property type="entry name" value="nudix hydrolase 2"/>
    <property type="match status" value="1"/>
</dbReference>
<dbReference type="PROSITE" id="PS51462">
    <property type="entry name" value="NUDIX"/>
    <property type="match status" value="1"/>
</dbReference>
<accession>A0AAD4P147</accession>
<dbReference type="InterPro" id="IPR015797">
    <property type="entry name" value="NUDIX_hydrolase-like_dom_sf"/>
</dbReference>
<dbReference type="GO" id="GO:0035529">
    <property type="term" value="F:NADH pyrophosphatase activity"/>
    <property type="evidence" value="ECO:0007669"/>
    <property type="project" value="TreeGrafter"/>
</dbReference>
<comment type="caution">
    <text evidence="5">The sequence shown here is derived from an EMBL/GenBank/DDBJ whole genome shotgun (WGS) entry which is preliminary data.</text>
</comment>
<proteinExistence type="inferred from homology"/>
<organism evidence="5 6">
    <name type="scientific">Perilla frutescens var. hirtella</name>
    <name type="common">Perilla citriodora</name>
    <name type="synonym">Perilla setoyensis</name>
    <dbReference type="NCBI Taxonomy" id="608512"/>
    <lineage>
        <taxon>Eukaryota</taxon>
        <taxon>Viridiplantae</taxon>
        <taxon>Streptophyta</taxon>
        <taxon>Embryophyta</taxon>
        <taxon>Tracheophyta</taxon>
        <taxon>Spermatophyta</taxon>
        <taxon>Magnoliopsida</taxon>
        <taxon>eudicotyledons</taxon>
        <taxon>Gunneridae</taxon>
        <taxon>Pentapetalae</taxon>
        <taxon>asterids</taxon>
        <taxon>lamiids</taxon>
        <taxon>Lamiales</taxon>
        <taxon>Lamiaceae</taxon>
        <taxon>Nepetoideae</taxon>
        <taxon>Elsholtzieae</taxon>
        <taxon>Perilla</taxon>
    </lineage>
</organism>
<reference evidence="5 6" key="1">
    <citation type="journal article" date="2021" name="Nat. Commun.">
        <title>Incipient diploidization of the medicinal plant Perilla within 10,000 years.</title>
        <authorList>
            <person name="Zhang Y."/>
            <person name="Shen Q."/>
            <person name="Leng L."/>
            <person name="Zhang D."/>
            <person name="Chen S."/>
            <person name="Shi Y."/>
            <person name="Ning Z."/>
            <person name="Chen S."/>
        </authorList>
    </citation>
    <scope>NUCLEOTIDE SEQUENCE [LARGE SCALE GENOMIC DNA]</scope>
    <source>
        <strain evidence="6">cv. PC099</strain>
    </source>
</reference>
<dbReference type="PANTHER" id="PTHR13994:SF30">
    <property type="entry name" value="NUDIX HYDROLASE 10"/>
    <property type="match status" value="1"/>
</dbReference>
<feature type="domain" description="Nudix hydrolase" evidence="4">
    <location>
        <begin position="126"/>
        <end position="258"/>
    </location>
</feature>
<dbReference type="InterPro" id="IPR000086">
    <property type="entry name" value="NUDIX_hydrolase_dom"/>
</dbReference>
<dbReference type="GO" id="GO:0046872">
    <property type="term" value="F:metal ion binding"/>
    <property type="evidence" value="ECO:0007669"/>
    <property type="project" value="UniProtKB-KW"/>
</dbReference>
<keyword evidence="3" id="KW-0378">Hydrolase</keyword>
<dbReference type="EMBL" id="SDAM02001188">
    <property type="protein sequence ID" value="KAH6822744.1"/>
    <property type="molecule type" value="Genomic_DNA"/>
</dbReference>
<dbReference type="FunFam" id="3.90.79.10:FF:000015">
    <property type="entry name" value="Nudix hydrolase 8"/>
    <property type="match status" value="1"/>
</dbReference>
<dbReference type="Pfam" id="PF18290">
    <property type="entry name" value="Nudix_hydro"/>
    <property type="match status" value="1"/>
</dbReference>
<dbReference type="Proteomes" id="UP001190926">
    <property type="component" value="Unassembled WGS sequence"/>
</dbReference>